<protein>
    <submittedName>
        <fullName evidence="3">DUF4136 domain-containing protein</fullName>
    </submittedName>
</protein>
<dbReference type="EMBL" id="JABBXH010000003">
    <property type="protein sequence ID" value="NMP31773.1"/>
    <property type="molecule type" value="Genomic_DNA"/>
</dbReference>
<sequence>MKKLKLAVSTLLIMILAGCVQMPVTEANRESQLSISSVRDKPTSYSKGSTFTILPKFIESSTFSNSQVQGIYSLYEQNIKQQLIDAGYQIADSGKGDFEVGFAIALEKDVSDQLLSEKFGISPGLHVTENMEKGSFLIYIEDTATKQRVWRGAVQGFVHDELTAEKREQRTSHIVNAIVSQFFNAG</sequence>
<comment type="caution">
    <text evidence="3">The sequence shown here is derived from an EMBL/GenBank/DDBJ whole genome shotgun (WGS) entry which is preliminary data.</text>
</comment>
<dbReference type="PROSITE" id="PS51257">
    <property type="entry name" value="PROKAR_LIPOPROTEIN"/>
    <property type="match status" value="1"/>
</dbReference>
<dbReference type="Gene3D" id="3.30.160.670">
    <property type="match status" value="1"/>
</dbReference>
<gene>
    <name evidence="3" type="ORF">HII17_09375</name>
</gene>
<feature type="domain" description="DUF4136" evidence="2">
    <location>
        <begin position="40"/>
        <end position="182"/>
    </location>
</feature>
<keyword evidence="1" id="KW-0732">Signal</keyword>
<dbReference type="InterPro" id="IPR025411">
    <property type="entry name" value="DUF4136"/>
</dbReference>
<evidence type="ECO:0000256" key="1">
    <source>
        <dbReference type="SAM" id="SignalP"/>
    </source>
</evidence>
<organism evidence="3 4">
    <name type="scientific">Thalassotalea algicola</name>
    <dbReference type="NCBI Taxonomy" id="2716224"/>
    <lineage>
        <taxon>Bacteria</taxon>
        <taxon>Pseudomonadati</taxon>
        <taxon>Pseudomonadota</taxon>
        <taxon>Gammaproteobacteria</taxon>
        <taxon>Alteromonadales</taxon>
        <taxon>Colwelliaceae</taxon>
        <taxon>Thalassotalea</taxon>
    </lineage>
</organism>
<proteinExistence type="predicted"/>
<accession>A0A7Y0Q6U7</accession>
<name>A0A7Y0Q6U7_9GAMM</name>
<keyword evidence="4" id="KW-1185">Reference proteome</keyword>
<dbReference type="Pfam" id="PF13590">
    <property type="entry name" value="DUF4136"/>
    <property type="match status" value="1"/>
</dbReference>
<dbReference type="RefSeq" id="WP_169075119.1">
    <property type="nucleotide sequence ID" value="NZ_JABBXH010000003.1"/>
</dbReference>
<dbReference type="Proteomes" id="UP000568664">
    <property type="component" value="Unassembled WGS sequence"/>
</dbReference>
<dbReference type="AlphaFoldDB" id="A0A7Y0Q6U7"/>
<reference evidence="3 4" key="1">
    <citation type="submission" date="2020-04" db="EMBL/GenBank/DDBJ databases">
        <title>Thalassotalea sp. M1531, isolated from the surface of marine red alga.</title>
        <authorList>
            <person name="Pang L."/>
            <person name="Lu D.-C."/>
        </authorList>
    </citation>
    <scope>NUCLEOTIDE SEQUENCE [LARGE SCALE GENOMIC DNA]</scope>
    <source>
        <strain evidence="3 4">M1531</strain>
    </source>
</reference>
<feature type="signal peptide" evidence="1">
    <location>
        <begin position="1"/>
        <end position="22"/>
    </location>
</feature>
<evidence type="ECO:0000259" key="2">
    <source>
        <dbReference type="Pfam" id="PF13590"/>
    </source>
</evidence>
<feature type="chain" id="PRO_5031055254" evidence="1">
    <location>
        <begin position="23"/>
        <end position="186"/>
    </location>
</feature>
<evidence type="ECO:0000313" key="4">
    <source>
        <dbReference type="Proteomes" id="UP000568664"/>
    </source>
</evidence>
<evidence type="ECO:0000313" key="3">
    <source>
        <dbReference type="EMBL" id="NMP31773.1"/>
    </source>
</evidence>